<dbReference type="InterPro" id="IPR037069">
    <property type="entry name" value="AcylCoA_DH/ox_N_sf"/>
</dbReference>
<keyword evidence="5 6" id="KW-0560">Oxidoreductase</keyword>
<dbReference type="EMBL" id="JAAKZW010000001">
    <property type="protein sequence ID" value="NGO74158.1"/>
    <property type="molecule type" value="Genomic_DNA"/>
</dbReference>
<keyword evidence="11" id="KW-1185">Reference proteome</keyword>
<dbReference type="PANTHER" id="PTHR43884">
    <property type="entry name" value="ACYL-COA DEHYDROGENASE"/>
    <property type="match status" value="1"/>
</dbReference>
<reference evidence="10 11" key="1">
    <citation type="submission" date="2020-02" db="EMBL/GenBank/DDBJ databases">
        <title>Whole-genome analyses of novel actinobacteria.</title>
        <authorList>
            <person name="Sahin N."/>
            <person name="Tokatli A."/>
        </authorList>
    </citation>
    <scope>NUCLEOTIDE SEQUENCE [LARGE SCALE GENOMIC DNA]</scope>
    <source>
        <strain evidence="10 11">YC504</strain>
    </source>
</reference>
<evidence type="ECO:0000256" key="5">
    <source>
        <dbReference type="ARBA" id="ARBA00023002"/>
    </source>
</evidence>
<dbReference type="PIRSF" id="PIRSF016578">
    <property type="entry name" value="HsaA"/>
    <property type="match status" value="1"/>
</dbReference>
<dbReference type="Pfam" id="PF02770">
    <property type="entry name" value="Acyl-CoA_dh_M"/>
    <property type="match status" value="1"/>
</dbReference>
<dbReference type="Gene3D" id="2.40.110.10">
    <property type="entry name" value="Butyryl-CoA Dehydrogenase, subunit A, domain 2"/>
    <property type="match status" value="1"/>
</dbReference>
<dbReference type="FunFam" id="2.40.110.10:FF:000002">
    <property type="entry name" value="Acyl-CoA dehydrogenase fadE12"/>
    <property type="match status" value="1"/>
</dbReference>
<dbReference type="InterPro" id="IPR013786">
    <property type="entry name" value="AcylCoA_DH/ox_N"/>
</dbReference>
<dbReference type="Pfam" id="PF00441">
    <property type="entry name" value="Acyl-CoA_dh_1"/>
    <property type="match status" value="1"/>
</dbReference>
<dbReference type="SUPFAM" id="SSF47203">
    <property type="entry name" value="Acyl-CoA dehydrogenase C-terminal domain-like"/>
    <property type="match status" value="1"/>
</dbReference>
<keyword evidence="3 6" id="KW-0285">Flavoprotein</keyword>
<protein>
    <submittedName>
        <fullName evidence="10">Acyl-CoA dehydrogenase</fullName>
    </submittedName>
</protein>
<evidence type="ECO:0000313" key="10">
    <source>
        <dbReference type="EMBL" id="NGO74158.1"/>
    </source>
</evidence>
<evidence type="ECO:0000256" key="2">
    <source>
        <dbReference type="ARBA" id="ARBA00009347"/>
    </source>
</evidence>
<keyword evidence="4 6" id="KW-0274">FAD</keyword>
<evidence type="ECO:0000256" key="6">
    <source>
        <dbReference type="RuleBase" id="RU362125"/>
    </source>
</evidence>
<dbReference type="GO" id="GO:0050660">
    <property type="term" value="F:flavin adenine dinucleotide binding"/>
    <property type="evidence" value="ECO:0007669"/>
    <property type="project" value="InterPro"/>
</dbReference>
<dbReference type="InterPro" id="IPR009100">
    <property type="entry name" value="AcylCoA_DH/oxidase_NM_dom_sf"/>
</dbReference>
<feature type="domain" description="Acyl-CoA dehydrogenase/oxidase N-terminal" evidence="9">
    <location>
        <begin position="8"/>
        <end position="117"/>
    </location>
</feature>
<organism evidence="10 11">
    <name type="scientific">Streptomyces mesophilus</name>
    <dbReference type="NCBI Taxonomy" id="1775132"/>
    <lineage>
        <taxon>Bacteria</taxon>
        <taxon>Bacillati</taxon>
        <taxon>Actinomycetota</taxon>
        <taxon>Actinomycetes</taxon>
        <taxon>Kitasatosporales</taxon>
        <taxon>Streptomycetaceae</taxon>
        <taxon>Streptomyces</taxon>
    </lineage>
</organism>
<name>A0A6G4X9V5_9ACTN</name>
<dbReference type="Gene3D" id="1.20.140.10">
    <property type="entry name" value="Butyryl-CoA Dehydrogenase, subunit A, domain 3"/>
    <property type="match status" value="1"/>
</dbReference>
<evidence type="ECO:0000259" key="9">
    <source>
        <dbReference type="Pfam" id="PF02771"/>
    </source>
</evidence>
<evidence type="ECO:0000313" key="11">
    <source>
        <dbReference type="Proteomes" id="UP000481109"/>
    </source>
</evidence>
<dbReference type="InterPro" id="IPR006089">
    <property type="entry name" value="Acyl-CoA_DH_CS"/>
</dbReference>
<dbReference type="Proteomes" id="UP000481109">
    <property type="component" value="Unassembled WGS sequence"/>
</dbReference>
<dbReference type="PANTHER" id="PTHR43884:SF12">
    <property type="entry name" value="ISOVALERYL-COA DEHYDROGENASE, MITOCHONDRIAL-RELATED"/>
    <property type="match status" value="1"/>
</dbReference>
<comment type="caution">
    <text evidence="10">The sequence shown here is derived from an EMBL/GenBank/DDBJ whole genome shotgun (WGS) entry which is preliminary data.</text>
</comment>
<dbReference type="AlphaFoldDB" id="A0A6G4X9V5"/>
<evidence type="ECO:0000259" key="8">
    <source>
        <dbReference type="Pfam" id="PF02770"/>
    </source>
</evidence>
<dbReference type="SUPFAM" id="SSF56645">
    <property type="entry name" value="Acyl-CoA dehydrogenase NM domain-like"/>
    <property type="match status" value="1"/>
</dbReference>
<dbReference type="InterPro" id="IPR046373">
    <property type="entry name" value="Acyl-CoA_Oxase/DH_mid-dom_sf"/>
</dbReference>
<accession>A0A6G4X9V5</accession>
<evidence type="ECO:0000259" key="7">
    <source>
        <dbReference type="Pfam" id="PF00441"/>
    </source>
</evidence>
<evidence type="ECO:0000256" key="1">
    <source>
        <dbReference type="ARBA" id="ARBA00001974"/>
    </source>
</evidence>
<feature type="domain" description="Acyl-CoA oxidase/dehydrogenase middle" evidence="8">
    <location>
        <begin position="123"/>
        <end position="219"/>
    </location>
</feature>
<dbReference type="FunFam" id="1.20.140.10:FF:000001">
    <property type="entry name" value="Acyl-CoA dehydrogenase"/>
    <property type="match status" value="1"/>
</dbReference>
<dbReference type="InterPro" id="IPR036250">
    <property type="entry name" value="AcylCo_DH-like_C"/>
</dbReference>
<dbReference type="GO" id="GO:0003995">
    <property type="term" value="F:acyl-CoA dehydrogenase activity"/>
    <property type="evidence" value="ECO:0007669"/>
    <property type="project" value="InterPro"/>
</dbReference>
<dbReference type="Pfam" id="PF02771">
    <property type="entry name" value="Acyl-CoA_dh_N"/>
    <property type="match status" value="1"/>
</dbReference>
<proteinExistence type="inferred from homology"/>
<comment type="cofactor">
    <cofactor evidence="1 6">
        <name>FAD</name>
        <dbReference type="ChEBI" id="CHEBI:57692"/>
    </cofactor>
</comment>
<evidence type="ECO:0000256" key="4">
    <source>
        <dbReference type="ARBA" id="ARBA00022827"/>
    </source>
</evidence>
<dbReference type="InterPro" id="IPR006091">
    <property type="entry name" value="Acyl-CoA_Oxase/DH_mid-dom"/>
</dbReference>
<feature type="domain" description="Acyl-CoA dehydrogenase/oxidase C-terminal" evidence="7">
    <location>
        <begin position="231"/>
        <end position="379"/>
    </location>
</feature>
<dbReference type="InterPro" id="IPR009075">
    <property type="entry name" value="AcylCo_DH/oxidase_C"/>
</dbReference>
<dbReference type="RefSeq" id="WP_165329679.1">
    <property type="nucleotide sequence ID" value="NZ_JAAKZW010000001.1"/>
</dbReference>
<evidence type="ECO:0000256" key="3">
    <source>
        <dbReference type="ARBA" id="ARBA00022630"/>
    </source>
</evidence>
<dbReference type="Gene3D" id="1.10.540.10">
    <property type="entry name" value="Acyl-CoA dehydrogenase/oxidase, N-terminal domain"/>
    <property type="match status" value="1"/>
</dbReference>
<sequence length="381" mass="41040">MIRTLFEQDHEDFREMVRKFLTTEIAPKLPEWEAAGIFPKEVYARFGELGLAGLNIPAEYGGAGIDDFRFNVVLIEEAALTYASLGSLSVHSNIVAPYYVGLGTEEQKRRWLPGIAAATSMCSIAMSEPGTGSDLSGIATHAERDGEDWVLNGAKTFITGGINADLVLVACRTSRGEDRRDGLSLLVVEDGMPGFTKGRKLEKLGTRSSDTAELFFDNVRVPAANMLGEEGKGFGYLTANLVSERLTQAVGAVATARAALTAAKDYVRERKVFGKPVAAFQNTKFQLADCATEIAAAQALVDQAVLQYNAGTLTVSDVAMVKLFSSEAAGRVVDKCLQLHGGYGYMLEYPIARLYADIRLSRIAAGSSEIMRTVIAKSLGL</sequence>
<dbReference type="PROSITE" id="PS00073">
    <property type="entry name" value="ACYL_COA_DH_2"/>
    <property type="match status" value="1"/>
</dbReference>
<comment type="similarity">
    <text evidence="2 6">Belongs to the acyl-CoA dehydrogenase family.</text>
</comment>
<gene>
    <name evidence="10" type="ORF">G6045_00415</name>
</gene>